<dbReference type="SMART" id="SM00355">
    <property type="entry name" value="ZnF_C2H2"/>
    <property type="match status" value="14"/>
</dbReference>
<dbReference type="GO" id="GO:0008270">
    <property type="term" value="F:zinc ion binding"/>
    <property type="evidence" value="ECO:0007669"/>
    <property type="project" value="UniProtKB-KW"/>
</dbReference>
<feature type="region of interest" description="Disordered" evidence="6">
    <location>
        <begin position="255"/>
        <end position="294"/>
    </location>
</feature>
<feature type="domain" description="C2H2-type" evidence="7">
    <location>
        <begin position="579"/>
        <end position="607"/>
    </location>
</feature>
<dbReference type="PROSITE" id="PS50157">
    <property type="entry name" value="ZINC_FINGER_C2H2_2"/>
    <property type="match status" value="13"/>
</dbReference>
<dbReference type="Pfam" id="PF00096">
    <property type="entry name" value="zf-C2H2"/>
    <property type="match status" value="6"/>
</dbReference>
<name>A0A8D8M1L7_9HEMI</name>
<keyword evidence="4" id="KW-0862">Zinc</keyword>
<evidence type="ECO:0000256" key="3">
    <source>
        <dbReference type="ARBA" id="ARBA00022771"/>
    </source>
</evidence>
<dbReference type="AlphaFoldDB" id="A0A8D8M1L7"/>
<feature type="domain" description="C2H2-type" evidence="7">
    <location>
        <begin position="678"/>
        <end position="705"/>
    </location>
</feature>
<dbReference type="GO" id="GO:0005634">
    <property type="term" value="C:nucleus"/>
    <property type="evidence" value="ECO:0007669"/>
    <property type="project" value="TreeGrafter"/>
</dbReference>
<dbReference type="Pfam" id="PF13912">
    <property type="entry name" value="zf-C2H2_6"/>
    <property type="match status" value="2"/>
</dbReference>
<feature type="domain" description="C2H2-type" evidence="7">
    <location>
        <begin position="460"/>
        <end position="482"/>
    </location>
</feature>
<feature type="compositionally biased region" description="Low complexity" evidence="6">
    <location>
        <begin position="601"/>
        <end position="619"/>
    </location>
</feature>
<dbReference type="FunFam" id="3.30.160.60:FF:002343">
    <property type="entry name" value="Zinc finger protein 33A"/>
    <property type="match status" value="1"/>
</dbReference>
<feature type="domain" description="C2H2-type" evidence="7">
    <location>
        <begin position="706"/>
        <end position="733"/>
    </location>
</feature>
<dbReference type="PANTHER" id="PTHR24379:SF127">
    <property type="entry name" value="BLOODY FINGERS-RELATED"/>
    <property type="match status" value="1"/>
</dbReference>
<feature type="domain" description="C2H2-type" evidence="7">
    <location>
        <begin position="419"/>
        <end position="441"/>
    </location>
</feature>
<dbReference type="GO" id="GO:0003682">
    <property type="term" value="F:chromatin binding"/>
    <property type="evidence" value="ECO:0007669"/>
    <property type="project" value="UniProtKB-ARBA"/>
</dbReference>
<feature type="region of interest" description="Disordered" evidence="6">
    <location>
        <begin position="873"/>
        <end position="935"/>
    </location>
</feature>
<feature type="domain" description="C2H2-type" evidence="7">
    <location>
        <begin position="183"/>
        <end position="210"/>
    </location>
</feature>
<keyword evidence="3 5" id="KW-0863">Zinc-finger</keyword>
<feature type="compositionally biased region" description="Low complexity" evidence="6">
    <location>
        <begin position="563"/>
        <end position="577"/>
    </location>
</feature>
<dbReference type="EMBL" id="HBUF01047624">
    <property type="protein sequence ID" value="CAG6620389.1"/>
    <property type="molecule type" value="Transcribed_RNA"/>
</dbReference>
<evidence type="ECO:0000313" key="8">
    <source>
        <dbReference type="EMBL" id="CAG6620389.1"/>
    </source>
</evidence>
<feature type="region of interest" description="Disordered" evidence="6">
    <location>
        <begin position="557"/>
        <end position="577"/>
    </location>
</feature>
<feature type="domain" description="C2H2-type" evidence="7">
    <location>
        <begin position="645"/>
        <end position="672"/>
    </location>
</feature>
<evidence type="ECO:0000256" key="4">
    <source>
        <dbReference type="ARBA" id="ARBA00022833"/>
    </source>
</evidence>
<dbReference type="GO" id="GO:0000977">
    <property type="term" value="F:RNA polymerase II transcription regulatory region sequence-specific DNA binding"/>
    <property type="evidence" value="ECO:0007669"/>
    <property type="project" value="TreeGrafter"/>
</dbReference>
<reference evidence="8" key="1">
    <citation type="submission" date="2021-05" db="EMBL/GenBank/DDBJ databases">
        <authorList>
            <person name="Alioto T."/>
            <person name="Alioto T."/>
            <person name="Gomez Garrido J."/>
        </authorList>
    </citation>
    <scope>NUCLEOTIDE SEQUENCE</scope>
</reference>
<keyword evidence="1" id="KW-0479">Metal-binding</keyword>
<proteinExistence type="predicted"/>
<feature type="region of interest" description="Disordered" evidence="6">
    <location>
        <begin position="795"/>
        <end position="856"/>
    </location>
</feature>
<feature type="domain" description="C2H2-type" evidence="7">
    <location>
        <begin position="334"/>
        <end position="361"/>
    </location>
</feature>
<feature type="domain" description="C2H2-type" evidence="7">
    <location>
        <begin position="768"/>
        <end position="795"/>
    </location>
</feature>
<dbReference type="GO" id="GO:0040029">
    <property type="term" value="P:epigenetic regulation of gene expression"/>
    <property type="evidence" value="ECO:0007669"/>
    <property type="project" value="UniProtKB-ARBA"/>
</dbReference>
<dbReference type="FunFam" id="3.30.160.60:FF:000690">
    <property type="entry name" value="Zinc finger protein 354C"/>
    <property type="match status" value="1"/>
</dbReference>
<dbReference type="GO" id="GO:0000785">
    <property type="term" value="C:chromatin"/>
    <property type="evidence" value="ECO:0007669"/>
    <property type="project" value="UniProtKB-ARBA"/>
</dbReference>
<feature type="domain" description="C2H2-type" evidence="7">
    <location>
        <begin position="734"/>
        <end position="762"/>
    </location>
</feature>
<organism evidence="8">
    <name type="scientific">Cacopsylla melanoneura</name>
    <dbReference type="NCBI Taxonomy" id="428564"/>
    <lineage>
        <taxon>Eukaryota</taxon>
        <taxon>Metazoa</taxon>
        <taxon>Ecdysozoa</taxon>
        <taxon>Arthropoda</taxon>
        <taxon>Hexapoda</taxon>
        <taxon>Insecta</taxon>
        <taxon>Pterygota</taxon>
        <taxon>Neoptera</taxon>
        <taxon>Paraneoptera</taxon>
        <taxon>Hemiptera</taxon>
        <taxon>Sternorrhyncha</taxon>
        <taxon>Psylloidea</taxon>
        <taxon>Psyllidae</taxon>
        <taxon>Psyllinae</taxon>
        <taxon>Cacopsylla</taxon>
    </lineage>
</organism>
<feature type="domain" description="C2H2-type" evidence="7">
    <location>
        <begin position="1140"/>
        <end position="1164"/>
    </location>
</feature>
<evidence type="ECO:0000256" key="1">
    <source>
        <dbReference type="ARBA" id="ARBA00022723"/>
    </source>
</evidence>
<accession>A0A8D8M1L7</accession>
<feature type="compositionally biased region" description="Acidic residues" evidence="6">
    <location>
        <begin position="821"/>
        <end position="831"/>
    </location>
</feature>
<dbReference type="PROSITE" id="PS00028">
    <property type="entry name" value="ZINC_FINGER_C2H2_1"/>
    <property type="match status" value="14"/>
</dbReference>
<feature type="domain" description="C2H2-type" evidence="7">
    <location>
        <begin position="362"/>
        <end position="385"/>
    </location>
</feature>
<feature type="region of interest" description="Disordered" evidence="6">
    <location>
        <begin position="597"/>
        <end position="635"/>
    </location>
</feature>
<dbReference type="InterPro" id="IPR013087">
    <property type="entry name" value="Znf_C2H2_type"/>
</dbReference>
<dbReference type="Gene3D" id="3.30.160.60">
    <property type="entry name" value="Classic Zinc Finger"/>
    <property type="match status" value="8"/>
</dbReference>
<protein>
    <submittedName>
        <fullName evidence="8">Zinc finger protein 252</fullName>
    </submittedName>
</protein>
<feature type="region of interest" description="Disordered" evidence="6">
    <location>
        <begin position="947"/>
        <end position="968"/>
    </location>
</feature>
<keyword evidence="2" id="KW-0677">Repeat</keyword>
<feature type="compositionally biased region" description="Low complexity" evidence="6">
    <location>
        <begin position="263"/>
        <end position="287"/>
    </location>
</feature>
<dbReference type="PANTHER" id="PTHR24379">
    <property type="entry name" value="KRAB AND ZINC FINGER DOMAIN-CONTAINING"/>
    <property type="match status" value="1"/>
</dbReference>
<sequence>MMSDLDSSYIIRYENADGDPVYVVENGEGLVEFANINEGLDCLATISSLTNGELGGSLDEAVVEQAEDTAGTELELIPNVGDGVESVEEFRVEDPLNGGGEYIEIQEVVEEEVVAEGSHVELPVEEEGPELDEQDLMTQILSFKSTVLSDAAQQALGASSAECLPTHSNYNLLDTSPNTSPVYPCDACGEKFTKKLHLMNHMITHQTEHLPHTCFKCSISFSRRSEYHTHMKIHSMENNDQLNLLPDLDEELSRFSRRKRNNSTRSNTSTSSITRRRYTYSNSSSTSSRKRKHSTRLDDTFELDMLIKSAEKSSSSRSLENRLKWPITNDARPYVCQTCGLSFGREKALLNHNRIHVGDQAYECTICGDSFDSISSLRDHTRSKHFTSFLTSPRGDLIRTDRFPDQGDLLPPHEQYGDFPCHICGQMYYRLDQFQRHERSHQPVVAVEDSSSRDTDECPQVCKQCGMYFEHDQELRDHIKLHQPPAVDPVALDKSSTDFINRCIVCNEYFGSTELAVQHMKQVHGDELLDNICTICGQQFSDESLLLTHDCTELSPPLSPLNSARSRITSSSTGSTANKECELCGLGFPSRAKLKKHTLTAHKTSSSSSSTSLNPSTKTQQAPSPGPSLLTHNSSLPAAGPSFSYMCEDCGEEYPDKGSLATHQARHDVIKTDRGRLFPCHDCNKVFNSRSSQQIHQRIHTGERPYSCRFCYKAFADGGTLRKHERVHTGEKPYVCPVCEKAFNQRVVLREHIRAHHSGPESKGSSHFECKVCGTVLGSSPELCQHLVRHSDDNTAKNRVVPTVPRKYKRRRKLLPHEGDGFPDTDDEEDTSTSQSNATPAQPTLPGVPPRKPTPEYDREFLEWEMKVGINSIDKVGSPAKPTRGRGGSTPSRKAGRRSVRGSYASKYFVTVDQEEAQSSRGSGRGKTVPQPTDGLISLSSLAQVISEQDQQEGIGSSSDEEHTSARTHRKLAEDLQMESELGKLSKELFAESTALQEMSNSTSSSPRKAALGVAVLRPKRQYRRKTLHRKLKVDVDSIDDLNEPSRGVARVGSTQINNAQDELLVSIKRELLDEETVEEEASSCHIESFINVTEEHVNADGILVNGVGVREEETIETTTHLESEGGQDVVDGAGFARFHTCDMCSEVFADKEELLLHIKIHLT</sequence>
<dbReference type="GO" id="GO:0000981">
    <property type="term" value="F:DNA-binding transcription factor activity, RNA polymerase II-specific"/>
    <property type="evidence" value="ECO:0007669"/>
    <property type="project" value="TreeGrafter"/>
</dbReference>
<dbReference type="SUPFAM" id="SSF57667">
    <property type="entry name" value="beta-beta-alpha zinc fingers"/>
    <property type="match status" value="5"/>
</dbReference>
<evidence type="ECO:0000259" key="7">
    <source>
        <dbReference type="PROSITE" id="PS50157"/>
    </source>
</evidence>
<dbReference type="InterPro" id="IPR036236">
    <property type="entry name" value="Znf_C2H2_sf"/>
</dbReference>
<evidence type="ECO:0000256" key="5">
    <source>
        <dbReference type="PROSITE-ProRule" id="PRU00042"/>
    </source>
</evidence>
<feature type="compositionally biased region" description="Polar residues" evidence="6">
    <location>
        <begin position="947"/>
        <end position="958"/>
    </location>
</feature>
<evidence type="ECO:0000256" key="6">
    <source>
        <dbReference type="SAM" id="MobiDB-lite"/>
    </source>
</evidence>
<evidence type="ECO:0000256" key="2">
    <source>
        <dbReference type="ARBA" id="ARBA00022737"/>
    </source>
</evidence>
<feature type="domain" description="C2H2-type" evidence="7">
    <location>
        <begin position="212"/>
        <end position="239"/>
    </location>
</feature>